<dbReference type="GO" id="GO:0016540">
    <property type="term" value="P:protein autoprocessing"/>
    <property type="evidence" value="ECO:0007669"/>
    <property type="project" value="InterPro"/>
</dbReference>
<organism evidence="2 3">
    <name type="scientific">Apatococcus fuscideae</name>
    <dbReference type="NCBI Taxonomy" id="2026836"/>
    <lineage>
        <taxon>Eukaryota</taxon>
        <taxon>Viridiplantae</taxon>
        <taxon>Chlorophyta</taxon>
        <taxon>core chlorophytes</taxon>
        <taxon>Trebouxiophyceae</taxon>
        <taxon>Chlorellales</taxon>
        <taxon>Chlorellaceae</taxon>
        <taxon>Apatococcus</taxon>
    </lineage>
</organism>
<keyword evidence="3" id="KW-1185">Reference proteome</keyword>
<dbReference type="InterPro" id="IPR052140">
    <property type="entry name" value="Dev_Signal_Hedgehog-like"/>
</dbReference>
<proteinExistence type="predicted"/>
<dbReference type="SMART" id="SM00306">
    <property type="entry name" value="HintN"/>
    <property type="match status" value="1"/>
</dbReference>
<evidence type="ECO:0000259" key="1">
    <source>
        <dbReference type="SMART" id="SM00306"/>
    </source>
</evidence>
<protein>
    <recommendedName>
        <fullName evidence="1">Hint domain-containing protein</fullName>
    </recommendedName>
</protein>
<evidence type="ECO:0000313" key="2">
    <source>
        <dbReference type="EMBL" id="KAK9867879.1"/>
    </source>
</evidence>
<reference evidence="2 3" key="1">
    <citation type="journal article" date="2024" name="Nat. Commun.">
        <title>Phylogenomics reveals the evolutionary origins of lichenization in chlorophyte algae.</title>
        <authorList>
            <person name="Puginier C."/>
            <person name="Libourel C."/>
            <person name="Otte J."/>
            <person name="Skaloud P."/>
            <person name="Haon M."/>
            <person name="Grisel S."/>
            <person name="Petersen M."/>
            <person name="Berrin J.G."/>
            <person name="Delaux P.M."/>
            <person name="Dal Grande F."/>
            <person name="Keller J."/>
        </authorList>
    </citation>
    <scope>NUCLEOTIDE SEQUENCE [LARGE SCALE GENOMIC DNA]</scope>
    <source>
        <strain evidence="2 3">SAG 2523</strain>
    </source>
</reference>
<comment type="caution">
    <text evidence="2">The sequence shown here is derived from an EMBL/GenBank/DDBJ whole genome shotgun (WGS) entry which is preliminary data.</text>
</comment>
<gene>
    <name evidence="2" type="ORF">WJX84_009964</name>
</gene>
<dbReference type="Proteomes" id="UP001485043">
    <property type="component" value="Unassembled WGS sequence"/>
</dbReference>
<dbReference type="AlphaFoldDB" id="A0AAW1TG13"/>
<sequence length="398" mass="42932">MDGSGFQYQLSYRTGYVVNFGLGYSPVTHYTCTDVPRTRFASCPTASSSLQITCTNLVYSCHIKYDISIYTDYSQCESAPPPPQRSSSSSSSSSGCQCSCCLGTQCTMSFVGTAAGVTDTPSCTPDSCRTAYRSSCPAVGADGVVSSSYVASYSETSGSGTPSGKCFPASAVVQTPQGTRTMDGLRVGDKVLVNGHNGQAHYEEIFMFSHRNAKQSSEFLVLRAANNMSLTISPGHYLFLNQGRDLLRAADAKLGDYIWTLPESQPGGSSVLTPTKVVDIQPSMQQGKGMDRVLVKQTASAADVKQTVAIFHEDHKQRTLHGLQKIVRKGKTSLIVFNDANLAQACRVLPDRESTDNEKLDSLRRLSNTDLMQSPQVGKRLRPLKHHRNQDVAAVASG</sequence>
<dbReference type="InterPro" id="IPR001767">
    <property type="entry name" value="Hedgehog_Hint"/>
</dbReference>
<name>A0AAW1TG13_9CHLO</name>
<dbReference type="SUPFAM" id="SSF51294">
    <property type="entry name" value="Hedgehog/intein (Hint) domain"/>
    <property type="match status" value="1"/>
</dbReference>
<accession>A0AAW1TG13</accession>
<evidence type="ECO:0000313" key="3">
    <source>
        <dbReference type="Proteomes" id="UP001485043"/>
    </source>
</evidence>
<dbReference type="Gene3D" id="2.170.16.10">
    <property type="entry name" value="Hedgehog/Intein (Hint) domain"/>
    <property type="match status" value="1"/>
</dbReference>
<dbReference type="Pfam" id="PF01079">
    <property type="entry name" value="Hint"/>
    <property type="match status" value="1"/>
</dbReference>
<dbReference type="InterPro" id="IPR036844">
    <property type="entry name" value="Hint_dom_sf"/>
</dbReference>
<dbReference type="PANTHER" id="PTHR46706:SF12">
    <property type="entry name" value="PROTEIN QUA-1-RELATED"/>
    <property type="match status" value="1"/>
</dbReference>
<feature type="domain" description="Hint" evidence="1">
    <location>
        <begin position="164"/>
        <end position="262"/>
    </location>
</feature>
<dbReference type="InterPro" id="IPR003587">
    <property type="entry name" value="Hint_dom_N"/>
</dbReference>
<dbReference type="EMBL" id="JALJOV010000058">
    <property type="protein sequence ID" value="KAK9867879.1"/>
    <property type="molecule type" value="Genomic_DNA"/>
</dbReference>
<dbReference type="PANTHER" id="PTHR46706">
    <property type="entry name" value="PROTEIN QUA-1-RELATED"/>
    <property type="match status" value="1"/>
</dbReference>